<keyword evidence="11" id="KW-1185">Reference proteome</keyword>
<keyword evidence="3" id="KW-0677">Repeat</keyword>
<dbReference type="PROSITE" id="PS50268">
    <property type="entry name" value="CADHERIN_2"/>
    <property type="match status" value="1"/>
</dbReference>
<dbReference type="SMART" id="SM00112">
    <property type="entry name" value="CA"/>
    <property type="match status" value="1"/>
</dbReference>
<dbReference type="PANTHER" id="PTHR24028:SF328">
    <property type="entry name" value="CADHERIN-3"/>
    <property type="match status" value="1"/>
</dbReference>
<keyword evidence="2" id="KW-0812">Transmembrane</keyword>
<evidence type="ECO:0000256" key="6">
    <source>
        <dbReference type="ARBA" id="ARBA00023136"/>
    </source>
</evidence>
<evidence type="ECO:0000313" key="10">
    <source>
        <dbReference type="EMBL" id="CAC5390941.1"/>
    </source>
</evidence>
<feature type="domain" description="Cadherin" evidence="9">
    <location>
        <begin position="54"/>
        <end position="154"/>
    </location>
</feature>
<dbReference type="EMBL" id="CACVKT020004646">
    <property type="protein sequence ID" value="CAC5390941.1"/>
    <property type="molecule type" value="Genomic_DNA"/>
</dbReference>
<keyword evidence="4 8" id="KW-0106">Calcium</keyword>
<keyword evidence="6" id="KW-0472">Membrane</keyword>
<proteinExistence type="predicted"/>
<comment type="subcellular location">
    <subcellularLocation>
        <location evidence="1">Membrane</location>
        <topology evidence="1">Single-pass membrane protein</topology>
    </subcellularLocation>
</comment>
<dbReference type="InterPro" id="IPR020894">
    <property type="entry name" value="Cadherin_CS"/>
</dbReference>
<evidence type="ECO:0000259" key="9">
    <source>
        <dbReference type="PROSITE" id="PS50268"/>
    </source>
</evidence>
<dbReference type="Pfam" id="PF00028">
    <property type="entry name" value="Cadherin"/>
    <property type="match status" value="1"/>
</dbReference>
<dbReference type="GO" id="GO:0007156">
    <property type="term" value="P:homophilic cell adhesion via plasma membrane adhesion molecules"/>
    <property type="evidence" value="ECO:0007669"/>
    <property type="project" value="InterPro"/>
</dbReference>
<dbReference type="GO" id="GO:0005886">
    <property type="term" value="C:plasma membrane"/>
    <property type="evidence" value="ECO:0007669"/>
    <property type="project" value="InterPro"/>
</dbReference>
<evidence type="ECO:0000256" key="7">
    <source>
        <dbReference type="ARBA" id="ARBA00023180"/>
    </source>
</evidence>
<dbReference type="PANTHER" id="PTHR24028">
    <property type="entry name" value="CADHERIN-87A"/>
    <property type="match status" value="1"/>
</dbReference>
<evidence type="ECO:0000313" key="11">
    <source>
        <dbReference type="Proteomes" id="UP000507470"/>
    </source>
</evidence>
<dbReference type="OrthoDB" id="6079343at2759"/>
<organism evidence="10 11">
    <name type="scientific">Mytilus coruscus</name>
    <name type="common">Sea mussel</name>
    <dbReference type="NCBI Taxonomy" id="42192"/>
    <lineage>
        <taxon>Eukaryota</taxon>
        <taxon>Metazoa</taxon>
        <taxon>Spiralia</taxon>
        <taxon>Lophotrochozoa</taxon>
        <taxon>Mollusca</taxon>
        <taxon>Bivalvia</taxon>
        <taxon>Autobranchia</taxon>
        <taxon>Pteriomorphia</taxon>
        <taxon>Mytilida</taxon>
        <taxon>Mytiloidea</taxon>
        <taxon>Mytilidae</taxon>
        <taxon>Mytilinae</taxon>
        <taxon>Mytilus</taxon>
    </lineage>
</organism>
<evidence type="ECO:0000256" key="2">
    <source>
        <dbReference type="ARBA" id="ARBA00022692"/>
    </source>
</evidence>
<protein>
    <recommendedName>
        <fullName evidence="9">Cadherin domain-containing protein</fullName>
    </recommendedName>
</protein>
<dbReference type="Gene3D" id="2.60.40.60">
    <property type="entry name" value="Cadherins"/>
    <property type="match status" value="2"/>
</dbReference>
<dbReference type="PRINTS" id="PR00205">
    <property type="entry name" value="CADHERIN"/>
</dbReference>
<dbReference type="CDD" id="cd11304">
    <property type="entry name" value="Cadherin_repeat"/>
    <property type="match status" value="1"/>
</dbReference>
<sequence length="188" mass="20886">MVKVNSKDGSVICTTGNENFSMVKVISNHYKVTTRVQLDRESRSSHVIVVVCEDQLNRSSHVEEGTEVGTFIFNAVATDLDLKENGEISYYTSPTHSGFRIDPVSGEVFTTMRQDREMRSQVTFEVIAQDGGIKRLKTSVTINITDINDNSPVFPRPEFSFYVSKRSLVGTDVGHVFAFDVDVGLNGP</sequence>
<evidence type="ECO:0000256" key="1">
    <source>
        <dbReference type="ARBA" id="ARBA00004167"/>
    </source>
</evidence>
<dbReference type="FunFam" id="2.60.40.60:FF:000020">
    <property type="entry name" value="Dachsous cadherin-related 1b"/>
    <property type="match status" value="1"/>
</dbReference>
<keyword evidence="7" id="KW-0325">Glycoprotein</keyword>
<dbReference type="AlphaFoldDB" id="A0A6J8C682"/>
<keyword evidence="5" id="KW-1133">Transmembrane helix</keyword>
<dbReference type="GO" id="GO:0005509">
    <property type="term" value="F:calcium ion binding"/>
    <property type="evidence" value="ECO:0007669"/>
    <property type="project" value="UniProtKB-UniRule"/>
</dbReference>
<dbReference type="PROSITE" id="PS00232">
    <property type="entry name" value="CADHERIN_1"/>
    <property type="match status" value="1"/>
</dbReference>
<evidence type="ECO:0000256" key="3">
    <source>
        <dbReference type="ARBA" id="ARBA00022737"/>
    </source>
</evidence>
<dbReference type="InterPro" id="IPR015919">
    <property type="entry name" value="Cadherin-like_sf"/>
</dbReference>
<name>A0A6J8C682_MYTCO</name>
<reference evidence="10 11" key="1">
    <citation type="submission" date="2020-06" db="EMBL/GenBank/DDBJ databases">
        <authorList>
            <person name="Li R."/>
            <person name="Bekaert M."/>
        </authorList>
    </citation>
    <scope>NUCLEOTIDE SEQUENCE [LARGE SCALE GENOMIC DNA]</scope>
    <source>
        <strain evidence="11">wild</strain>
    </source>
</reference>
<evidence type="ECO:0000256" key="4">
    <source>
        <dbReference type="ARBA" id="ARBA00022837"/>
    </source>
</evidence>
<dbReference type="Proteomes" id="UP000507470">
    <property type="component" value="Unassembled WGS sequence"/>
</dbReference>
<accession>A0A6J8C682</accession>
<dbReference type="SUPFAM" id="SSF49313">
    <property type="entry name" value="Cadherin-like"/>
    <property type="match status" value="2"/>
</dbReference>
<evidence type="ECO:0000256" key="8">
    <source>
        <dbReference type="PROSITE-ProRule" id="PRU00043"/>
    </source>
</evidence>
<evidence type="ECO:0000256" key="5">
    <source>
        <dbReference type="ARBA" id="ARBA00022989"/>
    </source>
</evidence>
<dbReference type="InterPro" id="IPR050174">
    <property type="entry name" value="Protocadherin/Cadherin-CA"/>
</dbReference>
<gene>
    <name evidence="10" type="ORF">MCOR_25989</name>
</gene>
<dbReference type="InterPro" id="IPR002126">
    <property type="entry name" value="Cadherin-like_dom"/>
</dbReference>